<dbReference type="InterPro" id="IPR044730">
    <property type="entry name" value="RNase_H-like_dom_plant"/>
</dbReference>
<name>A0A833UC42_JUGRE</name>
<dbReference type="InterPro" id="IPR012337">
    <property type="entry name" value="RNaseH-like_sf"/>
</dbReference>
<dbReference type="CDD" id="cd06222">
    <property type="entry name" value="RNase_H_like"/>
    <property type="match status" value="1"/>
</dbReference>
<dbReference type="GO" id="GO:0004523">
    <property type="term" value="F:RNA-DNA hybrid ribonuclease activity"/>
    <property type="evidence" value="ECO:0007669"/>
    <property type="project" value="InterPro"/>
</dbReference>
<evidence type="ECO:0000313" key="2">
    <source>
        <dbReference type="EMBL" id="KAF5452998.1"/>
    </source>
</evidence>
<dbReference type="PANTHER" id="PTHR47074">
    <property type="entry name" value="BNAC02G40300D PROTEIN"/>
    <property type="match status" value="1"/>
</dbReference>
<dbReference type="GO" id="GO:0003676">
    <property type="term" value="F:nucleic acid binding"/>
    <property type="evidence" value="ECO:0007669"/>
    <property type="project" value="InterPro"/>
</dbReference>
<proteinExistence type="predicted"/>
<dbReference type="Pfam" id="PF13456">
    <property type="entry name" value="RVT_3"/>
    <property type="match status" value="1"/>
</dbReference>
<reference evidence="2" key="2">
    <citation type="submission" date="2020-03" db="EMBL/GenBank/DDBJ databases">
        <title>Walnut 2.0.</title>
        <authorList>
            <person name="Marrano A."/>
            <person name="Britton M."/>
            <person name="Zimin A.V."/>
            <person name="Zaini P.A."/>
            <person name="Workman R."/>
            <person name="Puiu D."/>
            <person name="Bianco L."/>
            <person name="Allen B.J."/>
            <person name="Troggio M."/>
            <person name="Leslie C.A."/>
            <person name="Timp W."/>
            <person name="Dendekar A."/>
            <person name="Salzberg S.L."/>
            <person name="Neale D.B."/>
        </authorList>
    </citation>
    <scope>NUCLEOTIDE SEQUENCE</scope>
    <source>
        <tissue evidence="2">Leaves</tissue>
    </source>
</reference>
<dbReference type="Gramene" id="Jr12_17700_p1">
    <property type="protein sequence ID" value="cds.Jr12_17700_p1"/>
    <property type="gene ID" value="Jr12_17700"/>
</dbReference>
<dbReference type="InterPro" id="IPR036397">
    <property type="entry name" value="RNaseH_sf"/>
</dbReference>
<protein>
    <recommendedName>
        <fullName evidence="1">RNase H type-1 domain-containing protein</fullName>
    </recommendedName>
</protein>
<organism evidence="2 3">
    <name type="scientific">Juglans regia</name>
    <name type="common">English walnut</name>
    <dbReference type="NCBI Taxonomy" id="51240"/>
    <lineage>
        <taxon>Eukaryota</taxon>
        <taxon>Viridiplantae</taxon>
        <taxon>Streptophyta</taxon>
        <taxon>Embryophyta</taxon>
        <taxon>Tracheophyta</taxon>
        <taxon>Spermatophyta</taxon>
        <taxon>Magnoliopsida</taxon>
        <taxon>eudicotyledons</taxon>
        <taxon>Gunneridae</taxon>
        <taxon>Pentapetalae</taxon>
        <taxon>rosids</taxon>
        <taxon>fabids</taxon>
        <taxon>Fagales</taxon>
        <taxon>Juglandaceae</taxon>
        <taxon>Juglans</taxon>
    </lineage>
</organism>
<dbReference type="SUPFAM" id="SSF53098">
    <property type="entry name" value="Ribonuclease H-like"/>
    <property type="match status" value="1"/>
</dbReference>
<reference evidence="2" key="1">
    <citation type="submission" date="2015-10" db="EMBL/GenBank/DDBJ databases">
        <authorList>
            <person name="Martinez-Garcia P.J."/>
            <person name="Crepeau M.W."/>
            <person name="Puiu D."/>
            <person name="Gonzalez-Ibeas D."/>
            <person name="Whalen J."/>
            <person name="Stevens K."/>
            <person name="Paul R."/>
            <person name="Butterfield T."/>
            <person name="Britton M."/>
            <person name="Reagan R."/>
            <person name="Chakraborty S."/>
            <person name="Walawage S.L."/>
            <person name="Vasquez-Gross H.A."/>
            <person name="Cardeno C."/>
            <person name="Famula R."/>
            <person name="Pratt K."/>
            <person name="Kuruganti S."/>
            <person name="Aradhya M.K."/>
            <person name="Leslie C.A."/>
            <person name="Dandekar A.M."/>
            <person name="Salzberg S.L."/>
            <person name="Wegrzyn J.L."/>
            <person name="Langley C.H."/>
            <person name="Neale D.B."/>
        </authorList>
    </citation>
    <scope>NUCLEOTIDE SEQUENCE</scope>
    <source>
        <tissue evidence="2">Leaves</tissue>
    </source>
</reference>
<dbReference type="EMBL" id="LIHL02000012">
    <property type="protein sequence ID" value="KAF5452998.1"/>
    <property type="molecule type" value="Genomic_DNA"/>
</dbReference>
<sequence length="204" mass="22205">MVIFENSFIHPREVMQTAKKSLVEFKAAQTKLPSPSQRTIIEDWHWKPPPPGVTKINWDAGLNEGQGRAGFGLVARDSQGNVIVSKKFSRPSLFDPLLAEAQGALYAADLAIELGCSSIILEGDSLSVVKYLAQPVDRWDRVGMILNDIKSNLSGLASWEVNFVKRAANVFAHQLAKAALSIPAEVVELVVSPDSLDVVISDVV</sequence>
<dbReference type="Proteomes" id="UP000619265">
    <property type="component" value="Unassembled WGS sequence"/>
</dbReference>
<evidence type="ECO:0000259" key="1">
    <source>
        <dbReference type="Pfam" id="PF13456"/>
    </source>
</evidence>
<gene>
    <name evidence="2" type="ORF">F2P56_027946</name>
</gene>
<evidence type="ECO:0000313" key="3">
    <source>
        <dbReference type="Proteomes" id="UP000619265"/>
    </source>
</evidence>
<feature type="domain" description="RNase H type-1" evidence="1">
    <location>
        <begin position="57"/>
        <end position="179"/>
    </location>
</feature>
<accession>A0A833UC42</accession>
<comment type="caution">
    <text evidence="2">The sequence shown here is derived from an EMBL/GenBank/DDBJ whole genome shotgun (WGS) entry which is preliminary data.</text>
</comment>
<dbReference type="PANTHER" id="PTHR47074:SF48">
    <property type="entry name" value="POLYNUCLEOTIDYL TRANSFERASE, RIBONUCLEASE H-LIKE SUPERFAMILY PROTEIN"/>
    <property type="match status" value="1"/>
</dbReference>
<dbReference type="InterPro" id="IPR002156">
    <property type="entry name" value="RNaseH_domain"/>
</dbReference>
<dbReference type="AlphaFoldDB" id="A0A833UC42"/>
<dbReference type="Gene3D" id="3.30.420.10">
    <property type="entry name" value="Ribonuclease H-like superfamily/Ribonuclease H"/>
    <property type="match status" value="1"/>
</dbReference>
<dbReference type="InterPro" id="IPR052929">
    <property type="entry name" value="RNase_H-like_EbsB-rel"/>
</dbReference>